<evidence type="ECO:0000256" key="2">
    <source>
        <dbReference type="ARBA" id="ARBA00022737"/>
    </source>
</evidence>
<dbReference type="Proteomes" id="UP000828251">
    <property type="component" value="Unassembled WGS sequence"/>
</dbReference>
<feature type="repeat" description="PPR" evidence="3">
    <location>
        <begin position="180"/>
        <end position="214"/>
    </location>
</feature>
<evidence type="ECO:0008006" key="6">
    <source>
        <dbReference type="Google" id="ProtNLM"/>
    </source>
</evidence>
<gene>
    <name evidence="4" type="ORF">J1N35_023506</name>
</gene>
<evidence type="ECO:0000256" key="3">
    <source>
        <dbReference type="PROSITE-ProRule" id="PRU00708"/>
    </source>
</evidence>
<sequence length="310" mass="35393">MHPKPKLFHGKFILVNIFPGNKHPLRPFSSDNTSLPIVTELISKQHWKSLKTHLQNASPITLLQQLLDSRVDPCLTLRYFNWSEKEFNLSHSLEHSCMLIHSLANAKRYPKMRSFLYSFVKNENSISVSSIFHAISVSGDSFCASSIIADMLVLAYVNNMKSHLAFEAFKRAGDYGFKLSAVSCNPLLSALVKEDKIEDVEYVYKEMIRRRIEVNAISFNTVINGLCKVGKLNKASDVIQDMKAWGVLPDVITYNTLISGYCKKVFYHVYKKIVSVYLVSIPTASIYMFFLQEILQYAPQVLEPCYLFLL</sequence>
<organism evidence="4 5">
    <name type="scientific">Gossypium stocksii</name>
    <dbReference type="NCBI Taxonomy" id="47602"/>
    <lineage>
        <taxon>Eukaryota</taxon>
        <taxon>Viridiplantae</taxon>
        <taxon>Streptophyta</taxon>
        <taxon>Embryophyta</taxon>
        <taxon>Tracheophyta</taxon>
        <taxon>Spermatophyta</taxon>
        <taxon>Magnoliopsida</taxon>
        <taxon>eudicotyledons</taxon>
        <taxon>Gunneridae</taxon>
        <taxon>Pentapetalae</taxon>
        <taxon>rosids</taxon>
        <taxon>malvids</taxon>
        <taxon>Malvales</taxon>
        <taxon>Malvaceae</taxon>
        <taxon>Malvoideae</taxon>
        <taxon>Gossypium</taxon>
    </lineage>
</organism>
<dbReference type="Gene3D" id="1.25.40.10">
    <property type="entry name" value="Tetratricopeptide repeat domain"/>
    <property type="match status" value="1"/>
</dbReference>
<reference evidence="4 5" key="1">
    <citation type="journal article" date="2021" name="Plant Biotechnol. J.">
        <title>Multi-omics assisted identification of the key and species-specific regulatory components of drought-tolerant mechanisms in Gossypium stocksii.</title>
        <authorList>
            <person name="Yu D."/>
            <person name="Ke L."/>
            <person name="Zhang D."/>
            <person name="Wu Y."/>
            <person name="Sun Y."/>
            <person name="Mei J."/>
            <person name="Sun J."/>
            <person name="Sun Y."/>
        </authorList>
    </citation>
    <scope>NUCLEOTIDE SEQUENCE [LARGE SCALE GENOMIC DNA]</scope>
    <source>
        <strain evidence="5">cv. E1</strain>
        <tissue evidence="4">Leaf</tissue>
    </source>
</reference>
<feature type="repeat" description="PPR" evidence="3">
    <location>
        <begin position="215"/>
        <end position="249"/>
    </location>
</feature>
<dbReference type="PANTHER" id="PTHR47941">
    <property type="entry name" value="PENTATRICOPEPTIDE REPEAT-CONTAINING PROTEIN 3, MITOCHONDRIAL"/>
    <property type="match status" value="1"/>
</dbReference>
<dbReference type="AlphaFoldDB" id="A0A9D3VI83"/>
<dbReference type="PROSITE" id="PS51375">
    <property type="entry name" value="PPR"/>
    <property type="match status" value="2"/>
</dbReference>
<proteinExistence type="inferred from homology"/>
<evidence type="ECO:0000313" key="5">
    <source>
        <dbReference type="Proteomes" id="UP000828251"/>
    </source>
</evidence>
<evidence type="ECO:0000256" key="1">
    <source>
        <dbReference type="ARBA" id="ARBA00007626"/>
    </source>
</evidence>
<evidence type="ECO:0000313" key="4">
    <source>
        <dbReference type="EMBL" id="KAH1083745.1"/>
    </source>
</evidence>
<dbReference type="Pfam" id="PF13041">
    <property type="entry name" value="PPR_2"/>
    <property type="match status" value="1"/>
</dbReference>
<keyword evidence="2" id="KW-0677">Repeat</keyword>
<protein>
    <recommendedName>
        <fullName evidence="6">Pentatricopeptide repeat-containing protein</fullName>
    </recommendedName>
</protein>
<dbReference type="InterPro" id="IPR002885">
    <property type="entry name" value="PPR_rpt"/>
</dbReference>
<accession>A0A9D3VI83</accession>
<dbReference type="Pfam" id="PF01535">
    <property type="entry name" value="PPR"/>
    <property type="match status" value="1"/>
</dbReference>
<dbReference type="OrthoDB" id="185373at2759"/>
<keyword evidence="5" id="KW-1185">Reference proteome</keyword>
<comment type="similarity">
    <text evidence="1">Belongs to the PPR family. P subfamily.</text>
</comment>
<dbReference type="EMBL" id="JAIQCV010000007">
    <property type="protein sequence ID" value="KAH1083745.1"/>
    <property type="molecule type" value="Genomic_DNA"/>
</dbReference>
<name>A0A9D3VI83_9ROSI</name>
<dbReference type="NCBIfam" id="TIGR00756">
    <property type="entry name" value="PPR"/>
    <property type="match status" value="2"/>
</dbReference>
<dbReference type="InterPro" id="IPR011990">
    <property type="entry name" value="TPR-like_helical_dom_sf"/>
</dbReference>
<comment type="caution">
    <text evidence="4">The sequence shown here is derived from an EMBL/GenBank/DDBJ whole genome shotgun (WGS) entry which is preliminary data.</text>
</comment>